<comment type="caution">
    <text evidence="1">The sequence shown here is derived from an EMBL/GenBank/DDBJ whole genome shotgun (WGS) entry which is preliminary data.</text>
</comment>
<sequence>MSEVWSLAGNTAPIEEDTVIGTLRARVSNGELETWLTSSSGRTLAFVTNKARAMVMLWRNESDPGEHAITPQAGDGLSEGFVLANGQRDEYYDTETVPLEEGLRIVKHIVGSGSWPADSQWMADR</sequence>
<dbReference type="RefSeq" id="WP_354011891.1">
    <property type="nucleotide sequence ID" value="NZ_JBEPMU010000001.1"/>
</dbReference>
<organism evidence="1 2">
    <name type="scientific">Dyella japonica</name>
    <dbReference type="NCBI Taxonomy" id="231455"/>
    <lineage>
        <taxon>Bacteria</taxon>
        <taxon>Pseudomonadati</taxon>
        <taxon>Pseudomonadota</taxon>
        <taxon>Gammaproteobacteria</taxon>
        <taxon>Lysobacterales</taxon>
        <taxon>Rhodanobacteraceae</taxon>
        <taxon>Dyella</taxon>
    </lineage>
</organism>
<evidence type="ECO:0000313" key="2">
    <source>
        <dbReference type="Proteomes" id="UP001549184"/>
    </source>
</evidence>
<accession>A0ABV2JNG7</accession>
<proteinExistence type="predicted"/>
<dbReference type="EMBL" id="JBEPMU010000001">
    <property type="protein sequence ID" value="MET3650386.1"/>
    <property type="molecule type" value="Genomic_DNA"/>
</dbReference>
<keyword evidence="2" id="KW-1185">Reference proteome</keyword>
<reference evidence="1 2" key="1">
    <citation type="submission" date="2024-06" db="EMBL/GenBank/DDBJ databases">
        <title>Sorghum-associated microbial communities from plants grown in Nebraska, USA.</title>
        <authorList>
            <person name="Schachtman D."/>
        </authorList>
    </citation>
    <scope>NUCLEOTIDE SEQUENCE [LARGE SCALE GENOMIC DNA]</scope>
    <source>
        <strain evidence="1 2">1073</strain>
    </source>
</reference>
<protein>
    <submittedName>
        <fullName evidence="1">Uncharacterized protein</fullName>
    </submittedName>
</protein>
<dbReference type="Proteomes" id="UP001549184">
    <property type="component" value="Unassembled WGS sequence"/>
</dbReference>
<evidence type="ECO:0000313" key="1">
    <source>
        <dbReference type="EMBL" id="MET3650386.1"/>
    </source>
</evidence>
<gene>
    <name evidence="1" type="ORF">ABIC75_000088</name>
</gene>
<name>A0ABV2JNG7_9GAMM</name>